<keyword evidence="3" id="KW-1185">Reference proteome</keyword>
<evidence type="ECO:0000313" key="2">
    <source>
        <dbReference type="EMBL" id="MEJ8852371.1"/>
    </source>
</evidence>
<evidence type="ECO:0000259" key="1">
    <source>
        <dbReference type="Pfam" id="PF01863"/>
    </source>
</evidence>
<dbReference type="EC" id="3.4.-.-" evidence="2"/>
<dbReference type="InterPro" id="IPR002725">
    <property type="entry name" value="YgjP-like_metallopeptidase"/>
</dbReference>
<keyword evidence="2" id="KW-0482">Metalloprotease</keyword>
<dbReference type="Pfam" id="PF01863">
    <property type="entry name" value="YgjP-like"/>
    <property type="match status" value="1"/>
</dbReference>
<comment type="caution">
    <text evidence="2">The sequence shown here is derived from an EMBL/GenBank/DDBJ whole genome shotgun (WGS) entry which is preliminary data.</text>
</comment>
<dbReference type="InterPro" id="IPR053136">
    <property type="entry name" value="UTP_pyrophosphatase-like"/>
</dbReference>
<dbReference type="PANTHER" id="PTHR30399:SF1">
    <property type="entry name" value="UTP PYROPHOSPHATASE"/>
    <property type="match status" value="1"/>
</dbReference>
<reference evidence="2 3" key="1">
    <citation type="submission" date="2024-03" db="EMBL/GenBank/DDBJ databases">
        <title>Novel species of the genus Variovorax.</title>
        <authorList>
            <person name="Liu Q."/>
            <person name="Xin Y.-H."/>
        </authorList>
    </citation>
    <scope>NUCLEOTIDE SEQUENCE [LARGE SCALE GENOMIC DNA]</scope>
    <source>
        <strain evidence="2 3">KACC 18900</strain>
    </source>
</reference>
<proteinExistence type="predicted"/>
<keyword evidence="2" id="KW-0378">Hydrolase</keyword>
<dbReference type="CDD" id="cd07344">
    <property type="entry name" value="M48_yhfN_like"/>
    <property type="match status" value="1"/>
</dbReference>
<organism evidence="2 3">
    <name type="scientific">Variovorax rhizosphaerae</name>
    <dbReference type="NCBI Taxonomy" id="1836200"/>
    <lineage>
        <taxon>Bacteria</taxon>
        <taxon>Pseudomonadati</taxon>
        <taxon>Pseudomonadota</taxon>
        <taxon>Betaproteobacteria</taxon>
        <taxon>Burkholderiales</taxon>
        <taxon>Comamonadaceae</taxon>
        <taxon>Variovorax</taxon>
    </lineage>
</organism>
<gene>
    <name evidence="2" type="ORF">WKW82_37510</name>
</gene>
<name>A0ABU8WXW1_9BURK</name>
<sequence length="324" mass="36232">MRGLLQYTLDLFEGLSTEAPGLKAPSKPRLRRGKTVAPVLPVASEAPAVPAADAVPRTSAPEISLADSLAPARFVHPRATREAMLGNARVAYEFTRGQRRTIGFVVGAQGLSVRAPRWVALRDVDAALQEKSAWILRKLTEADQRYARLEAARIEWCDGVSFPYLGEPVVVRLDPKHGFKGVGAVLEADSDPTMPRTLRMALAQNATPEQIRDAAQAWLSKQARRIFIERLDHFAQRLGVRWTKLSLSNASTRWGSASADGGIRLHWRLVHFRMPVIDYVVAHELSHLRVMDHSPRFWETVESVVPDYGVLRKQLKDETIPRWS</sequence>
<accession>A0ABU8WXW1</accession>
<dbReference type="RefSeq" id="WP_340348320.1">
    <property type="nucleotide sequence ID" value="NZ_JBBKZT010000038.1"/>
</dbReference>
<feature type="domain" description="YgjP-like metallopeptidase" evidence="1">
    <location>
        <begin position="101"/>
        <end position="317"/>
    </location>
</feature>
<protein>
    <submittedName>
        <fullName evidence="2">SprT family zinc-dependent metalloprotease</fullName>
        <ecNumber evidence="2">3.4.-.-</ecNumber>
    </submittedName>
</protein>
<keyword evidence="2" id="KW-0645">Protease</keyword>
<dbReference type="Gene3D" id="3.30.2010.10">
    <property type="entry name" value="Metalloproteases ('zincins'), catalytic domain"/>
    <property type="match status" value="1"/>
</dbReference>
<dbReference type="PANTHER" id="PTHR30399">
    <property type="entry name" value="UNCHARACTERIZED PROTEIN YGJP"/>
    <property type="match status" value="1"/>
</dbReference>
<dbReference type="Proteomes" id="UP001385892">
    <property type="component" value="Unassembled WGS sequence"/>
</dbReference>
<dbReference type="GO" id="GO:0008237">
    <property type="term" value="F:metallopeptidase activity"/>
    <property type="evidence" value="ECO:0007669"/>
    <property type="project" value="UniProtKB-KW"/>
</dbReference>
<evidence type="ECO:0000313" key="3">
    <source>
        <dbReference type="Proteomes" id="UP001385892"/>
    </source>
</evidence>
<dbReference type="EMBL" id="JBBKZT010000038">
    <property type="protein sequence ID" value="MEJ8852371.1"/>
    <property type="molecule type" value="Genomic_DNA"/>
</dbReference>